<dbReference type="PANTHER" id="PTHR39336">
    <property type="entry name" value="PYRIDOXAMINE PHOSPHATE OXIDASE FAMILY PROTEIN (AFU_ORTHOLOGUE AFUA_6G11440)"/>
    <property type="match status" value="1"/>
</dbReference>
<dbReference type="InterPro" id="IPR012349">
    <property type="entry name" value="Split_barrel_FMN-bd"/>
</dbReference>
<dbReference type="EMBL" id="FRBN01000018">
    <property type="protein sequence ID" value="SHL54039.1"/>
    <property type="molecule type" value="Genomic_DNA"/>
</dbReference>
<dbReference type="Pfam" id="PF01243">
    <property type="entry name" value="PNPOx_N"/>
    <property type="match status" value="1"/>
</dbReference>
<dbReference type="InterPro" id="IPR011576">
    <property type="entry name" value="Pyridox_Oxase_N"/>
</dbReference>
<dbReference type="Proteomes" id="UP000184191">
    <property type="component" value="Unassembled WGS sequence"/>
</dbReference>
<accession>A0A1M7BHE9</accession>
<name>A0A1M7BHE9_9RHOB</name>
<dbReference type="STRING" id="1054996.SAMN05444414_11825"/>
<evidence type="ECO:0000313" key="3">
    <source>
        <dbReference type="Proteomes" id="UP000184191"/>
    </source>
</evidence>
<dbReference type="Gene3D" id="2.30.110.10">
    <property type="entry name" value="Electron Transport, Fmn-binding Protein, Chain A"/>
    <property type="match status" value="1"/>
</dbReference>
<evidence type="ECO:0000313" key="2">
    <source>
        <dbReference type="EMBL" id="SHL54039.1"/>
    </source>
</evidence>
<organism evidence="2 3">
    <name type="scientific">Roseovarius marisflavi</name>
    <dbReference type="NCBI Taxonomy" id="1054996"/>
    <lineage>
        <taxon>Bacteria</taxon>
        <taxon>Pseudomonadati</taxon>
        <taxon>Pseudomonadota</taxon>
        <taxon>Alphaproteobacteria</taxon>
        <taxon>Rhodobacterales</taxon>
        <taxon>Roseobacteraceae</taxon>
        <taxon>Roseovarius</taxon>
    </lineage>
</organism>
<proteinExistence type="predicted"/>
<reference evidence="3" key="1">
    <citation type="submission" date="2016-11" db="EMBL/GenBank/DDBJ databases">
        <authorList>
            <person name="Varghese N."/>
            <person name="Submissions S."/>
        </authorList>
    </citation>
    <scope>NUCLEOTIDE SEQUENCE [LARGE SCALE GENOMIC DNA]</scope>
    <source>
        <strain evidence="3">DSM 29327</strain>
    </source>
</reference>
<dbReference type="PANTHER" id="PTHR39336:SF1">
    <property type="entry name" value="PYRIDOXAMINE PHOSPHATE OXIDASE FAMILY PROTEIN (AFU_ORTHOLOGUE AFUA_6G11440)"/>
    <property type="match status" value="1"/>
</dbReference>
<dbReference type="OrthoDB" id="115989at2"/>
<dbReference type="AlphaFoldDB" id="A0A1M7BHE9"/>
<keyword evidence="3" id="KW-1185">Reference proteome</keyword>
<evidence type="ECO:0000259" key="1">
    <source>
        <dbReference type="Pfam" id="PF01243"/>
    </source>
</evidence>
<gene>
    <name evidence="2" type="ORF">SAMN05444414_11825</name>
</gene>
<feature type="domain" description="Pyridoxamine 5'-phosphate oxidase N-terminal" evidence="1">
    <location>
        <begin position="9"/>
        <end position="102"/>
    </location>
</feature>
<sequence>MVISGKLNKSFTAFITRQTMFFVATADHDGRVNLSPKGMDRLKIHRPNRITWLNLSGSGNETAAHVAATGRMTLMFCAFDGDPLILRVYGQARVIHPHDPDWPTLAEPFPVLPGSRQIFDLGIDLVQPSCGTGVPVMTFQRSRGETDLLPFYDEMGEDGLRAYRTRKNAQSIDGKPTGILG</sequence>
<protein>
    <submittedName>
        <fullName evidence="2">Pyridoxamine 5'-phosphate oxidase</fullName>
    </submittedName>
</protein>
<dbReference type="SUPFAM" id="SSF50475">
    <property type="entry name" value="FMN-binding split barrel"/>
    <property type="match status" value="1"/>
</dbReference>
<dbReference type="RefSeq" id="WP_073199163.1">
    <property type="nucleotide sequence ID" value="NZ_FRBN01000018.1"/>
</dbReference>